<feature type="region of interest" description="Disordered" evidence="6">
    <location>
        <begin position="1"/>
        <end position="29"/>
    </location>
</feature>
<proteinExistence type="inferred from homology"/>
<evidence type="ECO:0000256" key="2">
    <source>
        <dbReference type="ARBA" id="ARBA00009773"/>
    </source>
</evidence>
<sequence>MSGEQQSEPLDRVTVIKPADAKQGADHDDEANHNIESEAPVAAADSAAVMVRATPYSHMNVPLGVLAIIAFVAALYLARAFFVPLLIGILASYTLNPVVGWLKACYVPRPVGAALVLAALVGSLSWIAFSLSDDAAAIIKKQGSF</sequence>
<dbReference type="Pfam" id="PF01594">
    <property type="entry name" value="AI-2E_transport"/>
    <property type="match status" value="1"/>
</dbReference>
<evidence type="ECO:0008006" key="9">
    <source>
        <dbReference type="Google" id="ProtNLM"/>
    </source>
</evidence>
<feature type="compositionally biased region" description="Basic and acidic residues" evidence="6">
    <location>
        <begin position="19"/>
        <end position="29"/>
    </location>
</feature>
<comment type="caution">
    <text evidence="8">The sequence shown here is derived from an EMBL/GenBank/DDBJ whole genome shotgun (WGS) entry which is preliminary data.</text>
</comment>
<dbReference type="InterPro" id="IPR002549">
    <property type="entry name" value="AI-2E-like"/>
</dbReference>
<evidence type="ECO:0000256" key="1">
    <source>
        <dbReference type="ARBA" id="ARBA00004141"/>
    </source>
</evidence>
<gene>
    <name evidence="8" type="ORF">GALL_262430</name>
</gene>
<dbReference type="EMBL" id="MLJW01000247">
    <property type="protein sequence ID" value="OIQ91872.1"/>
    <property type="molecule type" value="Genomic_DNA"/>
</dbReference>
<evidence type="ECO:0000313" key="8">
    <source>
        <dbReference type="EMBL" id="OIQ91872.1"/>
    </source>
</evidence>
<feature type="transmembrane region" description="Helical" evidence="7">
    <location>
        <begin position="111"/>
        <end position="131"/>
    </location>
</feature>
<dbReference type="GO" id="GO:0016020">
    <property type="term" value="C:membrane"/>
    <property type="evidence" value="ECO:0007669"/>
    <property type="project" value="UniProtKB-SubCell"/>
</dbReference>
<name>A0A1J5R7A0_9ZZZZ</name>
<feature type="transmembrane region" description="Helical" evidence="7">
    <location>
        <begin position="65"/>
        <end position="91"/>
    </location>
</feature>
<keyword evidence="5 7" id="KW-0472">Membrane</keyword>
<comment type="similarity">
    <text evidence="2">Belongs to the autoinducer-2 exporter (AI-2E) (TC 2.A.86) family.</text>
</comment>
<protein>
    <recommendedName>
        <fullName evidence="9">AI-2E family transporter</fullName>
    </recommendedName>
</protein>
<reference evidence="8" key="1">
    <citation type="submission" date="2016-10" db="EMBL/GenBank/DDBJ databases">
        <title>Sequence of Gallionella enrichment culture.</title>
        <authorList>
            <person name="Poehlein A."/>
            <person name="Muehling M."/>
            <person name="Daniel R."/>
        </authorList>
    </citation>
    <scope>NUCLEOTIDE SEQUENCE</scope>
</reference>
<evidence type="ECO:0000256" key="4">
    <source>
        <dbReference type="ARBA" id="ARBA00022989"/>
    </source>
</evidence>
<keyword evidence="3 7" id="KW-0812">Transmembrane</keyword>
<evidence type="ECO:0000256" key="3">
    <source>
        <dbReference type="ARBA" id="ARBA00022692"/>
    </source>
</evidence>
<keyword evidence="4 7" id="KW-1133">Transmembrane helix</keyword>
<comment type="subcellular location">
    <subcellularLocation>
        <location evidence="1">Membrane</location>
        <topology evidence="1">Multi-pass membrane protein</topology>
    </subcellularLocation>
</comment>
<dbReference type="AlphaFoldDB" id="A0A1J5R7A0"/>
<organism evidence="8">
    <name type="scientific">mine drainage metagenome</name>
    <dbReference type="NCBI Taxonomy" id="410659"/>
    <lineage>
        <taxon>unclassified sequences</taxon>
        <taxon>metagenomes</taxon>
        <taxon>ecological metagenomes</taxon>
    </lineage>
</organism>
<evidence type="ECO:0000256" key="5">
    <source>
        <dbReference type="ARBA" id="ARBA00023136"/>
    </source>
</evidence>
<accession>A0A1J5R7A0</accession>
<evidence type="ECO:0000256" key="7">
    <source>
        <dbReference type="SAM" id="Phobius"/>
    </source>
</evidence>
<evidence type="ECO:0000256" key="6">
    <source>
        <dbReference type="SAM" id="MobiDB-lite"/>
    </source>
</evidence>